<dbReference type="Proteomes" id="UP000267096">
    <property type="component" value="Unassembled WGS sequence"/>
</dbReference>
<dbReference type="PANTHER" id="PTHR10730">
    <property type="entry name" value="PROCOLLAGEN-LYSINE,2-OXOGLUTARATE 5-DIOXYGENASE/GLYCOSYLTRANSFERASE 25 FAMILY MEMBER"/>
    <property type="match status" value="1"/>
</dbReference>
<dbReference type="EMBL" id="UYRR01001705">
    <property type="protein sequence ID" value="VDK18884.1"/>
    <property type="molecule type" value="Genomic_DNA"/>
</dbReference>
<dbReference type="PANTHER" id="PTHR10730:SF45">
    <property type="entry name" value="PROCOLLAGEN-LYSINE,2-OXOGLUTARATE 5-DIOXYGENASE"/>
    <property type="match status" value="1"/>
</dbReference>
<dbReference type="GO" id="GO:0005783">
    <property type="term" value="C:endoplasmic reticulum"/>
    <property type="evidence" value="ECO:0007669"/>
    <property type="project" value="TreeGrafter"/>
</dbReference>
<protein>
    <submittedName>
        <fullName evidence="3">Procollagen lysyl hydroxylase (inferred by orthology to a D. melanogaster protein)</fullName>
    </submittedName>
</protein>
<keyword evidence="2" id="KW-1185">Reference proteome</keyword>
<dbReference type="WBParaSite" id="ASIM_0000168401-mRNA-1">
    <property type="protein sequence ID" value="ASIM_0000168401-mRNA-1"/>
    <property type="gene ID" value="ASIM_0000168401"/>
</dbReference>
<dbReference type="OrthoDB" id="69177at2759"/>
<dbReference type="InterPro" id="IPR050757">
    <property type="entry name" value="Collagen_mod_GT25"/>
</dbReference>
<reference evidence="1 2" key="2">
    <citation type="submission" date="2018-11" db="EMBL/GenBank/DDBJ databases">
        <authorList>
            <consortium name="Pathogen Informatics"/>
        </authorList>
    </citation>
    <scope>NUCLEOTIDE SEQUENCE [LARGE SCALE GENOMIC DNA]</scope>
</reference>
<organism evidence="3">
    <name type="scientific">Anisakis simplex</name>
    <name type="common">Herring worm</name>
    <dbReference type="NCBI Taxonomy" id="6269"/>
    <lineage>
        <taxon>Eukaryota</taxon>
        <taxon>Metazoa</taxon>
        <taxon>Ecdysozoa</taxon>
        <taxon>Nematoda</taxon>
        <taxon>Chromadorea</taxon>
        <taxon>Rhabditida</taxon>
        <taxon>Spirurina</taxon>
        <taxon>Ascaridomorpha</taxon>
        <taxon>Ascaridoidea</taxon>
        <taxon>Anisakidae</taxon>
        <taxon>Anisakis</taxon>
        <taxon>Anisakis simplex complex</taxon>
    </lineage>
</organism>
<dbReference type="InterPro" id="IPR029044">
    <property type="entry name" value="Nucleotide-diphossugar_trans"/>
</dbReference>
<dbReference type="SUPFAM" id="SSF53448">
    <property type="entry name" value="Nucleotide-diphospho-sugar transferases"/>
    <property type="match status" value="1"/>
</dbReference>
<sequence length="258" mass="30151">MKTKCNSIHLDNLLTDLGEREARSFTLEYATQVKTDYMLMIDADVHLVNADTLRILVETAYNLKVGILSPLVVQQDKFFSNFWGAISENGYYARSHDYIEIVKQERTGIWNVPFINSVYLIANWKFDHLKEAYSANPKLDPDMAFCDFARSSGHFMYVDNRQYFGFLVISDDFDPTKLHPEMYQIFDNRYLWESRYIPKEYFDVLAPEAPVNQPCQDVYDFPLMSEMFCKELIEEMENFGEWSSGKNQDGRLAGGYEN</sequence>
<accession>A0A0M3J2C6</accession>
<proteinExistence type="predicted"/>
<dbReference type="GO" id="GO:0008475">
    <property type="term" value="F:procollagen-lysine 5-dioxygenase activity"/>
    <property type="evidence" value="ECO:0007669"/>
    <property type="project" value="TreeGrafter"/>
</dbReference>
<dbReference type="AlphaFoldDB" id="A0A0M3J2C6"/>
<gene>
    <name evidence="1" type="ORF">ASIM_LOCUS1559</name>
</gene>
<evidence type="ECO:0000313" key="2">
    <source>
        <dbReference type="Proteomes" id="UP000267096"/>
    </source>
</evidence>
<evidence type="ECO:0000313" key="3">
    <source>
        <dbReference type="WBParaSite" id="ASIM_0000168401-mRNA-1"/>
    </source>
</evidence>
<dbReference type="Pfam" id="PF25238">
    <property type="entry name" value="OGFOD2-like"/>
    <property type="match status" value="1"/>
</dbReference>
<name>A0A0M3J2C6_ANISI</name>
<evidence type="ECO:0000313" key="1">
    <source>
        <dbReference type="EMBL" id="VDK18884.1"/>
    </source>
</evidence>
<reference evidence="3" key="1">
    <citation type="submission" date="2017-02" db="UniProtKB">
        <authorList>
            <consortium name="WormBaseParasite"/>
        </authorList>
    </citation>
    <scope>IDENTIFICATION</scope>
</reference>